<keyword evidence="8" id="KW-1185">Reference proteome</keyword>
<keyword evidence="4 7" id="KW-0808">Transferase</keyword>
<dbReference type="InterPro" id="IPR049704">
    <property type="entry name" value="Aminotrans_3_PPA_site"/>
</dbReference>
<evidence type="ECO:0000256" key="5">
    <source>
        <dbReference type="ARBA" id="ARBA00022898"/>
    </source>
</evidence>
<evidence type="ECO:0000313" key="8">
    <source>
        <dbReference type="Proteomes" id="UP000315252"/>
    </source>
</evidence>
<gene>
    <name evidence="7" type="ORF">FKG95_07230</name>
</gene>
<evidence type="ECO:0000256" key="6">
    <source>
        <dbReference type="RuleBase" id="RU003560"/>
    </source>
</evidence>
<dbReference type="CDD" id="cd00610">
    <property type="entry name" value="OAT_like"/>
    <property type="match status" value="1"/>
</dbReference>
<reference evidence="7 8" key="1">
    <citation type="submission" date="2019-06" db="EMBL/GenBank/DDBJ databases">
        <title>Whole genome sequence for Rhodospirillaceae sp. R148.</title>
        <authorList>
            <person name="Wang G."/>
        </authorList>
    </citation>
    <scope>NUCLEOTIDE SEQUENCE [LARGE SCALE GENOMIC DNA]</scope>
    <source>
        <strain evidence="7 8">R148</strain>
    </source>
</reference>
<dbReference type="FunFam" id="3.40.640.10:FF:000014">
    <property type="entry name" value="Adenosylmethionine-8-amino-7-oxononanoate aminotransferase, probable"/>
    <property type="match status" value="1"/>
</dbReference>
<dbReference type="PANTHER" id="PTHR42684">
    <property type="entry name" value="ADENOSYLMETHIONINE-8-AMINO-7-OXONONANOATE AMINOTRANSFERASE"/>
    <property type="match status" value="1"/>
</dbReference>
<dbReference type="NCBIfam" id="NF005682">
    <property type="entry name" value="PRK07480.1"/>
    <property type="match status" value="1"/>
</dbReference>
<comment type="similarity">
    <text evidence="2 6">Belongs to the class-III pyridoxal-phosphate-dependent aminotransferase family.</text>
</comment>
<dbReference type="Gene3D" id="3.90.1150.10">
    <property type="entry name" value="Aspartate Aminotransferase, domain 1"/>
    <property type="match status" value="1"/>
</dbReference>
<dbReference type="InterPro" id="IPR015424">
    <property type="entry name" value="PyrdxlP-dep_Trfase"/>
</dbReference>
<dbReference type="GO" id="GO:0030170">
    <property type="term" value="F:pyridoxal phosphate binding"/>
    <property type="evidence" value="ECO:0007669"/>
    <property type="project" value="InterPro"/>
</dbReference>
<dbReference type="GO" id="GO:0004015">
    <property type="term" value="F:adenosylmethionine-8-amino-7-oxononanoate transaminase activity"/>
    <property type="evidence" value="ECO:0007669"/>
    <property type="project" value="TreeGrafter"/>
</dbReference>
<dbReference type="Pfam" id="PF00202">
    <property type="entry name" value="Aminotran_3"/>
    <property type="match status" value="1"/>
</dbReference>
<dbReference type="Gene3D" id="3.40.640.10">
    <property type="entry name" value="Type I PLP-dependent aspartate aminotransferase-like (Major domain)"/>
    <property type="match status" value="1"/>
</dbReference>
<keyword evidence="3 7" id="KW-0032">Aminotransferase</keyword>
<protein>
    <submittedName>
        <fullName evidence="7">Aspartate aminotransferase family protein</fullName>
    </submittedName>
</protein>
<dbReference type="EMBL" id="VHSH01000002">
    <property type="protein sequence ID" value="TQV82018.1"/>
    <property type="molecule type" value="Genomic_DNA"/>
</dbReference>
<organism evidence="7 8">
    <name type="scientific">Denitrobaculum tricleocarpae</name>
    <dbReference type="NCBI Taxonomy" id="2591009"/>
    <lineage>
        <taxon>Bacteria</taxon>
        <taxon>Pseudomonadati</taxon>
        <taxon>Pseudomonadota</taxon>
        <taxon>Alphaproteobacteria</taxon>
        <taxon>Rhodospirillales</taxon>
        <taxon>Rhodospirillaceae</taxon>
        <taxon>Denitrobaculum</taxon>
    </lineage>
</organism>
<dbReference type="InterPro" id="IPR015421">
    <property type="entry name" value="PyrdxlP-dep_Trfase_major"/>
</dbReference>
<evidence type="ECO:0000313" key="7">
    <source>
        <dbReference type="EMBL" id="TQV82018.1"/>
    </source>
</evidence>
<keyword evidence="5 6" id="KW-0663">Pyridoxal phosphate</keyword>
<sequence length="463" mass="50298">MTSLPNSTASRDIAYHFHPYTNARKHESEGPLVIVKGKGIHVFDEQGQEYIEGMAGLWSTSLGFGEQRLIDAATKQMHELPYYHAFNHKVSTPSVDLAEKLIELAPVKMSKVAFANSGSEANDSVVKFVWYYNNALDRPEKKKIISRIKGYHGVTVASGSMTGLPANHADFDLPITNILHTSCPHYYRFGLEGETEEDFATRMAADLEQMIQEEGPETVAAFIAEPVMGAGGVIVPPATYWEKIQAVLAKYDILLVADEVICGFGRTGESFGSVTFGIKPDIMVMAKALSSSYLPISAVMIADKVYQALADNSAKIGTFGHGYTYAGHPVSAAVALETLKIYEERRLFDHARAVGQHLQAGLRGFADRPFVGEVRGIGLIGAVELVADKAAKTPFDPIGKVGAYLVGRAQAHGLILRNLGDSVAFSPPLIITEAQVDDMLERFGKALEDTQDWLAQDADAPAH</sequence>
<evidence type="ECO:0000256" key="3">
    <source>
        <dbReference type="ARBA" id="ARBA00022576"/>
    </source>
</evidence>
<dbReference type="NCBIfam" id="NF004767">
    <property type="entry name" value="PRK06105.1"/>
    <property type="match status" value="1"/>
</dbReference>
<dbReference type="PANTHER" id="PTHR42684:SF3">
    <property type="entry name" value="ADENOSYLMETHIONINE-8-AMINO-7-OXONONANOATE AMINOTRANSFERASE"/>
    <property type="match status" value="1"/>
</dbReference>
<evidence type="ECO:0000256" key="2">
    <source>
        <dbReference type="ARBA" id="ARBA00008954"/>
    </source>
</evidence>
<dbReference type="InterPro" id="IPR015422">
    <property type="entry name" value="PyrdxlP-dep_Trfase_small"/>
</dbReference>
<proteinExistence type="inferred from homology"/>
<evidence type="ECO:0000256" key="1">
    <source>
        <dbReference type="ARBA" id="ARBA00001933"/>
    </source>
</evidence>
<comment type="cofactor">
    <cofactor evidence="1">
        <name>pyridoxal 5'-phosphate</name>
        <dbReference type="ChEBI" id="CHEBI:597326"/>
    </cofactor>
</comment>
<evidence type="ECO:0000256" key="4">
    <source>
        <dbReference type="ARBA" id="ARBA00022679"/>
    </source>
</evidence>
<dbReference type="GO" id="GO:0009448">
    <property type="term" value="P:gamma-aminobutyric acid metabolic process"/>
    <property type="evidence" value="ECO:0007669"/>
    <property type="project" value="TreeGrafter"/>
</dbReference>
<dbReference type="RefSeq" id="WP_142895649.1">
    <property type="nucleotide sequence ID" value="NZ_ML660053.1"/>
</dbReference>
<comment type="caution">
    <text evidence="7">The sequence shown here is derived from an EMBL/GenBank/DDBJ whole genome shotgun (WGS) entry which is preliminary data.</text>
</comment>
<dbReference type="AlphaFoldDB" id="A0A545TXR6"/>
<name>A0A545TXR6_9PROT</name>
<accession>A0A545TXR6</accession>
<dbReference type="GO" id="GO:0009102">
    <property type="term" value="P:biotin biosynthetic process"/>
    <property type="evidence" value="ECO:0007669"/>
    <property type="project" value="TreeGrafter"/>
</dbReference>
<dbReference type="PIRSF" id="PIRSF000521">
    <property type="entry name" value="Transaminase_4ab_Lys_Orn"/>
    <property type="match status" value="1"/>
</dbReference>
<dbReference type="Proteomes" id="UP000315252">
    <property type="component" value="Unassembled WGS sequence"/>
</dbReference>
<dbReference type="PROSITE" id="PS00600">
    <property type="entry name" value="AA_TRANSFER_CLASS_3"/>
    <property type="match status" value="1"/>
</dbReference>
<dbReference type="SUPFAM" id="SSF53383">
    <property type="entry name" value="PLP-dependent transferases"/>
    <property type="match status" value="1"/>
</dbReference>
<dbReference type="OrthoDB" id="9801834at2"/>
<dbReference type="InterPro" id="IPR005814">
    <property type="entry name" value="Aminotrans_3"/>
</dbReference>